<comment type="caution">
    <text evidence="1">The sequence shown here is derived from an EMBL/GenBank/DDBJ whole genome shotgun (WGS) entry which is preliminary data.</text>
</comment>
<dbReference type="Proteomes" id="UP000023351">
    <property type="component" value="Unassembled WGS sequence"/>
</dbReference>
<evidence type="ECO:0000313" key="2">
    <source>
        <dbReference type="Proteomes" id="UP000023351"/>
    </source>
</evidence>
<gene>
    <name evidence="1" type="ORF">I540_5581</name>
</gene>
<accession>X8DED0</accession>
<organism evidence="1 2">
    <name type="scientific">Mycobacteroides abscessus subsp. bolletii 1513</name>
    <dbReference type="NCBI Taxonomy" id="1299321"/>
    <lineage>
        <taxon>Bacteria</taxon>
        <taxon>Bacillati</taxon>
        <taxon>Actinomycetota</taxon>
        <taxon>Actinomycetes</taxon>
        <taxon>Mycobacteriales</taxon>
        <taxon>Mycobacteriaceae</taxon>
        <taxon>Mycobacteroides</taxon>
        <taxon>Mycobacteroides abscessus</taxon>
    </lineage>
</organism>
<protein>
    <submittedName>
        <fullName evidence="1">Uncharacterized protein</fullName>
    </submittedName>
</protein>
<name>X8DED0_9MYCO</name>
<dbReference type="EMBL" id="JAOJ01000003">
    <property type="protein sequence ID" value="EUA66431.1"/>
    <property type="molecule type" value="Genomic_DNA"/>
</dbReference>
<sequence>MRDLLKWLYWNEIRNWRRRGANPGRVEQAIRIAGRGPTHQQREQM</sequence>
<evidence type="ECO:0000313" key="1">
    <source>
        <dbReference type="EMBL" id="EUA66431.1"/>
    </source>
</evidence>
<proteinExistence type="predicted"/>
<dbReference type="PATRIC" id="fig|1299321.3.peg.5402"/>
<reference evidence="1 2" key="1">
    <citation type="submission" date="2013-12" db="EMBL/GenBank/DDBJ databases">
        <authorList>
            <person name="Zelazny A."/>
            <person name="Olivier K."/>
            <person name="Holland S."/>
            <person name="Lenaerts A."/>
            <person name="Ordway D."/>
            <person name="DeGroote M.A."/>
            <person name="Parker T."/>
            <person name="Sizemore C."/>
            <person name="Tallon L.J."/>
            <person name="Sadzewicz L.K."/>
            <person name="Sengamalay N."/>
            <person name="Fraser C.M."/>
            <person name="Hine E."/>
            <person name="Shefchek K.A."/>
            <person name="Das S.P."/>
            <person name="Tettelin H."/>
        </authorList>
    </citation>
    <scope>NUCLEOTIDE SEQUENCE [LARGE SCALE GENOMIC DNA]</scope>
    <source>
        <strain evidence="1 2">1513</strain>
    </source>
</reference>
<dbReference type="AlphaFoldDB" id="X8DED0"/>